<dbReference type="InterPro" id="IPR012865">
    <property type="entry name" value="DUF1642"/>
</dbReference>
<name>A0A8S5SQP9_9CAUD</name>
<evidence type="ECO:0008006" key="2">
    <source>
        <dbReference type="Google" id="ProtNLM"/>
    </source>
</evidence>
<sequence>MNKQEVIKKLKAAIPEDILDNYQRGEKAGLNFALLLVEELEKPVVPQFVADWYEEHKGYFDFNINGFYKYFYSQGKHEVVKKWIDNADNKAIETLVKMKLYGYEVEKEKLYTVEIPNPNRADVSLALGSYNDGKVAIFAVFTDSWKDEKQYKLTEAEIKKDFEWAWQFAKEVDE</sequence>
<accession>A0A8S5SQP9</accession>
<proteinExistence type="predicted"/>
<dbReference type="EMBL" id="BK032651">
    <property type="protein sequence ID" value="DAF53286.1"/>
    <property type="molecule type" value="Genomic_DNA"/>
</dbReference>
<dbReference type="Pfam" id="PF07852">
    <property type="entry name" value="DUF1642"/>
    <property type="match status" value="1"/>
</dbReference>
<protein>
    <recommendedName>
        <fullName evidence="2">Phage protein</fullName>
    </recommendedName>
</protein>
<reference evidence="1" key="1">
    <citation type="journal article" date="2021" name="Proc. Natl. Acad. Sci. U.S.A.">
        <title>A Catalog of Tens of Thousands of Viruses from Human Metagenomes Reveals Hidden Associations with Chronic Diseases.</title>
        <authorList>
            <person name="Tisza M.J."/>
            <person name="Buck C.B."/>
        </authorList>
    </citation>
    <scope>NUCLEOTIDE SEQUENCE</scope>
    <source>
        <strain evidence="1">CtHjK2</strain>
    </source>
</reference>
<organism evidence="1">
    <name type="scientific">Siphoviridae sp. ctHjK2</name>
    <dbReference type="NCBI Taxonomy" id="2827831"/>
    <lineage>
        <taxon>Viruses</taxon>
        <taxon>Duplodnaviria</taxon>
        <taxon>Heunggongvirae</taxon>
        <taxon>Uroviricota</taxon>
        <taxon>Caudoviricetes</taxon>
    </lineage>
</organism>
<evidence type="ECO:0000313" key="1">
    <source>
        <dbReference type="EMBL" id="DAF53286.1"/>
    </source>
</evidence>